<evidence type="ECO:0000256" key="1">
    <source>
        <dbReference type="ARBA" id="ARBA00004162"/>
    </source>
</evidence>
<dbReference type="InterPro" id="IPR007795">
    <property type="entry name" value="T7SS_EccB"/>
</dbReference>
<evidence type="ECO:0000256" key="5">
    <source>
        <dbReference type="ARBA" id="ARBA00022741"/>
    </source>
</evidence>
<dbReference type="EMBL" id="BAAAYN010000106">
    <property type="protein sequence ID" value="GAA3398967.1"/>
    <property type="molecule type" value="Genomic_DNA"/>
</dbReference>
<keyword evidence="8 11" id="KW-1133">Transmembrane helix</keyword>
<evidence type="ECO:0000256" key="7">
    <source>
        <dbReference type="ARBA" id="ARBA00022840"/>
    </source>
</evidence>
<evidence type="ECO:0000256" key="2">
    <source>
        <dbReference type="ARBA" id="ARBA00008149"/>
    </source>
</evidence>
<comment type="similarity">
    <text evidence="2">Belongs to the EccB family.</text>
</comment>
<feature type="transmembrane region" description="Helical" evidence="11">
    <location>
        <begin position="38"/>
        <end position="61"/>
    </location>
</feature>
<keyword evidence="9 11" id="KW-0472">Membrane</keyword>
<feature type="region of interest" description="Disordered" evidence="10">
    <location>
        <begin position="247"/>
        <end position="266"/>
    </location>
</feature>
<evidence type="ECO:0000313" key="13">
    <source>
        <dbReference type="Proteomes" id="UP001501676"/>
    </source>
</evidence>
<dbReference type="Pfam" id="PF05108">
    <property type="entry name" value="T7SS_ESX1_EccB"/>
    <property type="match status" value="1"/>
</dbReference>
<dbReference type="InterPro" id="IPR044857">
    <property type="entry name" value="T7SS_EccB_R1"/>
</dbReference>
<dbReference type="PANTHER" id="PTHR40765">
    <property type="entry name" value="ESX-2 SECRETION SYSTEM ATPASE ECCB2"/>
    <property type="match status" value="1"/>
</dbReference>
<keyword evidence="4 11" id="KW-0812">Transmembrane</keyword>
<evidence type="ECO:0000256" key="11">
    <source>
        <dbReference type="SAM" id="Phobius"/>
    </source>
</evidence>
<dbReference type="NCBIfam" id="TIGR03919">
    <property type="entry name" value="T7SS_EccB"/>
    <property type="match status" value="1"/>
</dbReference>
<proteinExistence type="inferred from homology"/>
<sequence>MASRKDQLHSYQFMLQRAISALIMRETDPAQSPLRRGVGAAFVGLMVTVIVAAAFGIYGLLTKTGSARWKVDNAVVVEKETGAAFVYLDGTLTPALNYTSALLLAGQTPPKTFTVPRNSLRDVPRGLLVGIPGAPTALPNRKAVLASVWTACALPARTSAGQNTMITSLLVGGRAASARPLGETGLYLRNADTRAEYLVWHGHRYELVGATVPSALFGSGTRATEVGSAWLDTLPEGDPIREIKVPDAGEESTAVPGRDVGDVLADRRDSGETDYLVLDDGLARLSALQLDLLRAGRAVEPEPVPAAEITAARKSNRLESDSPADQQAPTRSPKLADAPAGFGVCAAFEGEDGPPTVAVLPDGGDPEAGTPTTARTGDGAVLADRILVPGGSVAVVRARETGTYSVVTDLGVRFPVSSAETLGTLGYDAGNAATLPAAVLDRVPAGPALSPESAVLPASPGER</sequence>
<dbReference type="InterPro" id="IPR042485">
    <property type="entry name" value="T7SS_EccB_R3"/>
</dbReference>
<reference evidence="13" key="1">
    <citation type="journal article" date="2019" name="Int. J. Syst. Evol. Microbiol.">
        <title>The Global Catalogue of Microorganisms (GCM) 10K type strain sequencing project: providing services to taxonomists for standard genome sequencing and annotation.</title>
        <authorList>
            <consortium name="The Broad Institute Genomics Platform"/>
            <consortium name="The Broad Institute Genome Sequencing Center for Infectious Disease"/>
            <person name="Wu L."/>
            <person name="Ma J."/>
        </authorList>
    </citation>
    <scope>NUCLEOTIDE SEQUENCE [LARGE SCALE GENOMIC DNA]</scope>
    <source>
        <strain evidence="13">JCM 9458</strain>
    </source>
</reference>
<accession>A0ABP6TC51</accession>
<dbReference type="RefSeq" id="WP_345733928.1">
    <property type="nucleotide sequence ID" value="NZ_BAAAYN010000106.1"/>
</dbReference>
<feature type="region of interest" description="Disordered" evidence="10">
    <location>
        <begin position="304"/>
        <end position="337"/>
    </location>
</feature>
<evidence type="ECO:0000256" key="9">
    <source>
        <dbReference type="ARBA" id="ARBA00023136"/>
    </source>
</evidence>
<keyword evidence="5" id="KW-0547">Nucleotide-binding</keyword>
<keyword evidence="6" id="KW-0378">Hydrolase</keyword>
<evidence type="ECO:0000256" key="8">
    <source>
        <dbReference type="ARBA" id="ARBA00022989"/>
    </source>
</evidence>
<dbReference type="Gene3D" id="3.30.2390.20">
    <property type="entry name" value="Type VII secretion system EccB, repeat 1 domain"/>
    <property type="match status" value="1"/>
</dbReference>
<gene>
    <name evidence="12" type="primary">eccB</name>
    <name evidence="12" type="ORF">GCM10020369_83730</name>
</gene>
<protein>
    <submittedName>
        <fullName evidence="12">Type VII secretion protein EccB</fullName>
    </submittedName>
</protein>
<evidence type="ECO:0000313" key="12">
    <source>
        <dbReference type="EMBL" id="GAA3398967.1"/>
    </source>
</evidence>
<keyword evidence="13" id="KW-1185">Reference proteome</keyword>
<evidence type="ECO:0000256" key="3">
    <source>
        <dbReference type="ARBA" id="ARBA00022475"/>
    </source>
</evidence>
<dbReference type="PANTHER" id="PTHR40765:SF2">
    <property type="entry name" value="ESX-2 SECRETION SYSTEM ATPASE ECCB2"/>
    <property type="match status" value="1"/>
</dbReference>
<dbReference type="Gene3D" id="2.40.50.910">
    <property type="entry name" value="Type VII secretion system EccB, repeat 3 domain"/>
    <property type="match status" value="1"/>
</dbReference>
<comment type="caution">
    <text evidence="12">The sequence shown here is derived from an EMBL/GenBank/DDBJ whole genome shotgun (WGS) entry which is preliminary data.</text>
</comment>
<comment type="subcellular location">
    <subcellularLocation>
        <location evidence="1">Cell membrane</location>
        <topology evidence="1">Single-pass membrane protein</topology>
    </subcellularLocation>
</comment>
<evidence type="ECO:0000256" key="10">
    <source>
        <dbReference type="SAM" id="MobiDB-lite"/>
    </source>
</evidence>
<keyword evidence="3" id="KW-1003">Cell membrane</keyword>
<organism evidence="12 13">
    <name type="scientific">Cryptosporangium minutisporangium</name>
    <dbReference type="NCBI Taxonomy" id="113569"/>
    <lineage>
        <taxon>Bacteria</taxon>
        <taxon>Bacillati</taxon>
        <taxon>Actinomycetota</taxon>
        <taxon>Actinomycetes</taxon>
        <taxon>Cryptosporangiales</taxon>
        <taxon>Cryptosporangiaceae</taxon>
        <taxon>Cryptosporangium</taxon>
    </lineage>
</organism>
<dbReference type="Proteomes" id="UP001501676">
    <property type="component" value="Unassembled WGS sequence"/>
</dbReference>
<evidence type="ECO:0000256" key="4">
    <source>
        <dbReference type="ARBA" id="ARBA00022692"/>
    </source>
</evidence>
<name>A0ABP6TC51_9ACTN</name>
<evidence type="ECO:0000256" key="6">
    <source>
        <dbReference type="ARBA" id="ARBA00022801"/>
    </source>
</evidence>
<keyword evidence="7" id="KW-0067">ATP-binding</keyword>